<evidence type="ECO:0000313" key="3">
    <source>
        <dbReference type="EMBL" id="SDE93173.1"/>
    </source>
</evidence>
<dbReference type="Proteomes" id="UP000436801">
    <property type="component" value="Unassembled WGS sequence"/>
</dbReference>
<evidence type="ECO:0000259" key="1">
    <source>
        <dbReference type="Pfam" id="PF05685"/>
    </source>
</evidence>
<dbReference type="Proteomes" id="UP000323502">
    <property type="component" value="Unassembled WGS sequence"/>
</dbReference>
<reference evidence="2 5" key="2">
    <citation type="submission" date="2019-12" db="EMBL/GenBank/DDBJ databases">
        <authorList>
            <person name="Zheng J."/>
        </authorList>
    </citation>
    <scope>NUCLEOTIDE SEQUENCE [LARGE SCALE GENOMIC DNA]</scope>
    <source>
        <strain evidence="2 5">DSM 27347</strain>
    </source>
</reference>
<feature type="domain" description="Putative restriction endonuclease" evidence="1">
    <location>
        <begin position="33"/>
        <end position="176"/>
    </location>
</feature>
<dbReference type="PANTHER" id="PTHR35400:SF3">
    <property type="entry name" value="SLL1072 PROTEIN"/>
    <property type="match status" value="1"/>
</dbReference>
<dbReference type="SUPFAM" id="SSF52980">
    <property type="entry name" value="Restriction endonuclease-like"/>
    <property type="match status" value="1"/>
</dbReference>
<dbReference type="PANTHER" id="PTHR35400">
    <property type="entry name" value="SLR1083 PROTEIN"/>
    <property type="match status" value="1"/>
</dbReference>
<accession>A0A1G7GYN9</accession>
<dbReference type="CDD" id="cd06260">
    <property type="entry name" value="DUF820-like"/>
    <property type="match status" value="1"/>
</dbReference>
<dbReference type="RefSeq" id="WP_149681413.1">
    <property type="nucleotide sequence ID" value="NZ_FNBI01000001.1"/>
</dbReference>
<dbReference type="OrthoDB" id="196625at2"/>
<keyword evidence="3" id="KW-0540">Nuclease</keyword>
<protein>
    <submittedName>
        <fullName evidence="3">Endonuclease, Uma2 family (Restriction endonuclease fold)</fullName>
    </submittedName>
    <submittedName>
        <fullName evidence="2">Uma2 family endonuclease</fullName>
    </submittedName>
</protein>
<evidence type="ECO:0000313" key="2">
    <source>
        <dbReference type="EMBL" id="MWC43069.1"/>
    </source>
</evidence>
<dbReference type="InterPro" id="IPR012296">
    <property type="entry name" value="Nuclease_put_TT1808"/>
</dbReference>
<name>A0A1G7GYN9_9SPHN</name>
<keyword evidence="4" id="KW-1185">Reference proteome</keyword>
<dbReference type="InterPro" id="IPR011335">
    <property type="entry name" value="Restrct_endonuc-II-like"/>
</dbReference>
<dbReference type="GO" id="GO:0004519">
    <property type="term" value="F:endonuclease activity"/>
    <property type="evidence" value="ECO:0007669"/>
    <property type="project" value="UniProtKB-KW"/>
</dbReference>
<dbReference type="InterPro" id="IPR008538">
    <property type="entry name" value="Uma2"/>
</dbReference>
<keyword evidence="3" id="KW-0378">Hydrolase</keyword>
<dbReference type="Gene3D" id="3.90.1570.10">
    <property type="entry name" value="tt1808, chain A"/>
    <property type="match status" value="1"/>
</dbReference>
<organism evidence="3 4">
    <name type="scientific">Sphingomonas carotinifaciens</name>
    <dbReference type="NCBI Taxonomy" id="1166323"/>
    <lineage>
        <taxon>Bacteria</taxon>
        <taxon>Pseudomonadati</taxon>
        <taxon>Pseudomonadota</taxon>
        <taxon>Alphaproteobacteria</taxon>
        <taxon>Sphingomonadales</taxon>
        <taxon>Sphingomonadaceae</taxon>
        <taxon>Sphingomonas</taxon>
    </lineage>
</organism>
<dbReference type="AlphaFoldDB" id="A0A1G7GYN9"/>
<dbReference type="EMBL" id="FNBI01000001">
    <property type="protein sequence ID" value="SDE93173.1"/>
    <property type="molecule type" value="Genomic_DNA"/>
</dbReference>
<sequence length="189" mass="20548">MEMTRGFTVPQPVRLTVSDFEVLHHAGALVDHHHAQLIEGTIVAMSPQARRHAFAKNELTYRLRRALEAAGSPLTALSEVTVSIPPYSAPEPDLVLTDAPQGEGYVPVDSVALIAEVADSTVRYDLDAKQRLYGTAGIPEYWVLDLPARTLHRFCSPVSNGYERHDILPLTGPLDSATLTLTIDGTGIV</sequence>
<evidence type="ECO:0000313" key="5">
    <source>
        <dbReference type="Proteomes" id="UP000436801"/>
    </source>
</evidence>
<evidence type="ECO:0000313" key="4">
    <source>
        <dbReference type="Proteomes" id="UP000323502"/>
    </source>
</evidence>
<gene>
    <name evidence="2" type="ORF">GQR91_05255</name>
    <name evidence="3" type="ORF">SAMN05216557_1011083</name>
</gene>
<keyword evidence="3" id="KW-0255">Endonuclease</keyword>
<proteinExistence type="predicted"/>
<dbReference type="EMBL" id="WSUT01000005">
    <property type="protein sequence ID" value="MWC43069.1"/>
    <property type="molecule type" value="Genomic_DNA"/>
</dbReference>
<dbReference type="Pfam" id="PF05685">
    <property type="entry name" value="Uma2"/>
    <property type="match status" value="1"/>
</dbReference>
<reference evidence="3 4" key="1">
    <citation type="submission" date="2016-10" db="EMBL/GenBank/DDBJ databases">
        <authorList>
            <person name="Varghese N."/>
            <person name="Submissions S."/>
        </authorList>
    </citation>
    <scope>NUCLEOTIDE SEQUENCE [LARGE SCALE GENOMIC DNA]</scope>
    <source>
        <strain evidence="3 4">S7-754</strain>
    </source>
</reference>